<feature type="region of interest" description="Disordered" evidence="4">
    <location>
        <begin position="537"/>
        <end position="584"/>
    </location>
</feature>
<organism evidence="9 10">
    <name type="scientific">Capsaspora owczarzaki (strain ATCC 30864)</name>
    <dbReference type="NCBI Taxonomy" id="595528"/>
    <lineage>
        <taxon>Eukaryota</taxon>
        <taxon>Filasterea</taxon>
        <taxon>Capsaspora</taxon>
    </lineage>
</organism>
<evidence type="ECO:0000313" key="8">
    <source>
        <dbReference type="EMBL" id="KJE96661.1"/>
    </source>
</evidence>
<dbReference type="EMBL" id="KE346372">
    <property type="protein sequence ID" value="KJE96661.1"/>
    <property type="molecule type" value="Genomic_DNA"/>
</dbReference>
<evidence type="ECO:0000256" key="2">
    <source>
        <dbReference type="ARBA" id="ARBA00022840"/>
    </source>
</evidence>
<dbReference type="PROSITE" id="PS00107">
    <property type="entry name" value="PROTEIN_KINASE_ATP"/>
    <property type="match status" value="1"/>
</dbReference>
<dbReference type="InterPro" id="IPR000719">
    <property type="entry name" value="Prot_kinase_dom"/>
</dbReference>
<dbReference type="SMART" id="SM00220">
    <property type="entry name" value="S_TKc"/>
    <property type="match status" value="1"/>
</dbReference>
<sequence>MRQRSRSFYDLVTPSSGRSGSRDMSATTSTSSLLMYDSTDSSTASSIVRETTSMLQEVDSATGRKMLNEYVVLSGLGRGSFGKVKLVTHRETNQQFALKMCNKQRLRNHRRSLQGPAFMAATCGLGNASPSNSSPRSSWLQRANDNASDILINGGGNRFPSAAGTETSFAAQLLAHATLAVGSPSHAPPKSPSHDSGAVPSASSAAFAGGGSGGQNSFVTTTAAADGVLPNGIPIALLTRSPSQQRSLYHRAASLSTTSNSSTSRNSGDFSNTNFSSTPTPPPTAAGASQTLPSIVASSAAAAAATPPPTAPASCPPGLSAGGRVARAQLTPTHLDAFDPVHQEIAVMKRLLHPCLVRLFEVIDDPENNFICLVLEYVPGGSLQDMLRRVPDRPLVLERARSIFRDVLQGMQYLHYHRIIHRDIKPDNLLLTLEGRVKITDFGVSRIVNPTSNVMRDTAGTPAFHAPEMTTGAMFDGFRCDIWALGCVLHVMTTGHVPFTGDSLFKLYENIQTQELPPFPDTVVLSRRVLEFANPHDTSELAPQQSPQQRAQSPAPVQSSLQVPQEQHRPHSPPALAKVGRSYSSASKRPVKAAKAVEVTPTPLVVDDTFAETPPELRDLITRLLSKDPDQRPTASEALEDPWVTDHGVWQVEPEAQIKPFDPPAFEISPEEVSRAVTRRGVLLTKMKKFRDRVMRRSASEYTRRSGGGDTTVSHSPSSGSVFGSNVRLS</sequence>
<dbReference type="EMBL" id="KE346372">
    <property type="protein sequence ID" value="KJE96660.1"/>
    <property type="molecule type" value="Genomic_DNA"/>
</dbReference>
<dbReference type="eggNOG" id="KOG0585">
    <property type="taxonomic scope" value="Eukaryota"/>
</dbReference>
<feature type="compositionally biased region" description="Low complexity" evidence="4">
    <location>
        <begin position="254"/>
        <end position="278"/>
    </location>
</feature>
<name>A0A0D2VY93_CAPO3</name>
<evidence type="ECO:0000259" key="5">
    <source>
        <dbReference type="PROSITE" id="PS50011"/>
    </source>
</evidence>
<dbReference type="Pfam" id="PF00069">
    <property type="entry name" value="Pkinase"/>
    <property type="match status" value="1"/>
</dbReference>
<evidence type="ECO:0000256" key="4">
    <source>
        <dbReference type="SAM" id="MobiDB-lite"/>
    </source>
</evidence>
<accession>A0A0D2VY93</accession>
<evidence type="ECO:0000256" key="1">
    <source>
        <dbReference type="ARBA" id="ARBA00022741"/>
    </source>
</evidence>
<dbReference type="Gene3D" id="3.30.200.20">
    <property type="entry name" value="Phosphorylase Kinase, domain 1"/>
    <property type="match status" value="1"/>
</dbReference>
<feature type="compositionally biased region" description="Pro residues" evidence="4">
    <location>
        <begin position="306"/>
        <end position="315"/>
    </location>
</feature>
<proteinExistence type="predicted"/>
<evidence type="ECO:0000313" key="7">
    <source>
        <dbReference type="EMBL" id="KJE96660.1"/>
    </source>
</evidence>
<reference evidence="9" key="1">
    <citation type="submission" date="2011-02" db="EMBL/GenBank/DDBJ databases">
        <title>The Genome Sequence of Capsaspora owczarzaki ATCC 30864.</title>
        <authorList>
            <consortium name="The Broad Institute Genome Sequencing Platform"/>
            <person name="Russ C."/>
            <person name="Cuomo C."/>
            <person name="Burger G."/>
            <person name="Gray M.W."/>
            <person name="Holland P.W.H."/>
            <person name="King N."/>
            <person name="Lang F.B.F."/>
            <person name="Roger A.J."/>
            <person name="Ruiz-Trillo I."/>
            <person name="Young S.K."/>
            <person name="Zeng Q."/>
            <person name="Gargeya S."/>
            <person name="Alvarado L."/>
            <person name="Berlin A."/>
            <person name="Chapman S.B."/>
            <person name="Chen Z."/>
            <person name="Freedman E."/>
            <person name="Gellesch M."/>
            <person name="Goldberg J."/>
            <person name="Griggs A."/>
            <person name="Gujja S."/>
            <person name="Heilman E."/>
            <person name="Heiman D."/>
            <person name="Howarth C."/>
            <person name="Mehta T."/>
            <person name="Neiman D."/>
            <person name="Pearson M."/>
            <person name="Roberts A."/>
            <person name="Saif S."/>
            <person name="Shea T."/>
            <person name="Shenoy N."/>
            <person name="Sisk P."/>
            <person name="Stolte C."/>
            <person name="Sykes S."/>
            <person name="White J."/>
            <person name="Yandava C."/>
            <person name="Haas B."/>
            <person name="Nusbaum C."/>
            <person name="Birren B."/>
        </authorList>
    </citation>
    <scope>NUCLEOTIDE SEQUENCE</scope>
    <source>
        <strain evidence="9">ATCC 30864</strain>
    </source>
</reference>
<evidence type="ECO:0000313" key="9">
    <source>
        <dbReference type="EMBL" id="KJE96662.1"/>
    </source>
</evidence>
<dbReference type="PROSITE" id="PS50011">
    <property type="entry name" value="PROTEIN_KINASE_DOM"/>
    <property type="match status" value="1"/>
</dbReference>
<dbReference type="FunCoup" id="A0A0D2VY93">
    <property type="interactions" value="346"/>
</dbReference>
<dbReference type="InterPro" id="IPR017441">
    <property type="entry name" value="Protein_kinase_ATP_BS"/>
</dbReference>
<dbReference type="PANTHER" id="PTHR24346:SF77">
    <property type="entry name" value="SERINE THREONINE PROTEIN KINASE"/>
    <property type="match status" value="1"/>
</dbReference>
<dbReference type="AlphaFoldDB" id="A0A0D2VY93"/>
<evidence type="ECO:0000313" key="6">
    <source>
        <dbReference type="EMBL" id="KJE96659.1"/>
    </source>
</evidence>
<feature type="region of interest" description="Disordered" evidence="4">
    <location>
        <begin position="182"/>
        <end position="212"/>
    </location>
</feature>
<dbReference type="EMBL" id="KE346372">
    <property type="protein sequence ID" value="KJE96662.1"/>
    <property type="molecule type" value="Genomic_DNA"/>
</dbReference>
<feature type="compositionally biased region" description="Low complexity" evidence="4">
    <location>
        <begin position="713"/>
        <end position="730"/>
    </location>
</feature>
<keyword evidence="9" id="KW-0418">Kinase</keyword>
<feature type="binding site" evidence="3">
    <location>
        <position position="99"/>
    </location>
    <ligand>
        <name>ATP</name>
        <dbReference type="ChEBI" id="CHEBI:30616"/>
    </ligand>
</feature>
<dbReference type="Gene3D" id="1.10.510.10">
    <property type="entry name" value="Transferase(Phosphotransferase) domain 1"/>
    <property type="match status" value="2"/>
</dbReference>
<feature type="compositionally biased region" description="Basic and acidic residues" evidence="4">
    <location>
        <begin position="695"/>
        <end position="704"/>
    </location>
</feature>
<keyword evidence="9" id="KW-0808">Transferase</keyword>
<keyword evidence="1 3" id="KW-0547">Nucleotide-binding</keyword>
<dbReference type="EMBL" id="KE346372">
    <property type="protein sequence ID" value="KJE96659.1"/>
    <property type="molecule type" value="Genomic_DNA"/>
</dbReference>
<dbReference type="CDD" id="cd14008">
    <property type="entry name" value="STKc_LKB1_CaMKK"/>
    <property type="match status" value="1"/>
</dbReference>
<evidence type="ECO:0000313" key="10">
    <source>
        <dbReference type="Proteomes" id="UP000008743"/>
    </source>
</evidence>
<feature type="compositionally biased region" description="Low complexity" evidence="4">
    <location>
        <begin position="194"/>
        <end position="207"/>
    </location>
</feature>
<dbReference type="GO" id="GO:0035556">
    <property type="term" value="P:intracellular signal transduction"/>
    <property type="evidence" value="ECO:0007669"/>
    <property type="project" value="TreeGrafter"/>
</dbReference>
<dbReference type="PROSITE" id="PS00108">
    <property type="entry name" value="PROTEIN_KINASE_ST"/>
    <property type="match status" value="1"/>
</dbReference>
<dbReference type="InterPro" id="IPR008271">
    <property type="entry name" value="Ser/Thr_kinase_AS"/>
</dbReference>
<dbReference type="PANTHER" id="PTHR24346">
    <property type="entry name" value="MAP/MICROTUBULE AFFINITY-REGULATING KINASE"/>
    <property type="match status" value="1"/>
</dbReference>
<reference evidence="10" key="2">
    <citation type="submission" date="2011-02" db="EMBL/GenBank/DDBJ databases">
        <title>The Genome Sequence of Capsaspora owczarzaki ATCC 30864.</title>
        <authorList>
            <person name="Russ C."/>
            <person name="Cuomo C."/>
            <person name="Burger G."/>
            <person name="Gray M.W."/>
            <person name="Holland P.W.H."/>
            <person name="King N."/>
            <person name="Lang F.B.F."/>
            <person name="Roger A.J."/>
            <person name="Ruiz-Trillo I."/>
            <person name="Young S.K."/>
            <person name="Zeng Q."/>
            <person name="Gargeya S."/>
            <person name="Alvarado L."/>
            <person name="Berlin A."/>
            <person name="Chapman S.B."/>
            <person name="Chen Z."/>
            <person name="Freedman E."/>
            <person name="Gellesch M."/>
            <person name="Goldberg J."/>
            <person name="Griggs A."/>
            <person name="Gujja S."/>
            <person name="Heilman E."/>
            <person name="Heiman D."/>
            <person name="Howarth C."/>
            <person name="Mehta T."/>
            <person name="Neiman D."/>
            <person name="Pearson M."/>
            <person name="Roberts A."/>
            <person name="Saif S."/>
            <person name="Shea T."/>
            <person name="Shenoy N."/>
            <person name="Sisk P."/>
            <person name="Stolte C."/>
            <person name="Sykes S."/>
            <person name="White J."/>
            <person name="Yandava C."/>
            <person name="Haas B."/>
            <person name="Nusbaum C."/>
            <person name="Birren B."/>
        </authorList>
    </citation>
    <scope>NUCLEOTIDE SEQUENCE</scope>
    <source>
        <strain evidence="10">ATCC 30864</strain>
    </source>
</reference>
<gene>
    <name evidence="9" type="ORF">CAOG_009025</name>
</gene>
<protein>
    <submittedName>
        <fullName evidence="6 7">CAMKK/CAMKK-META protein kinase</fullName>
    </submittedName>
    <submittedName>
        <fullName evidence="8">CAMKK/CAMKK-META protein kinase, variant 2</fullName>
    </submittedName>
    <submittedName>
        <fullName evidence="9">CAMKK/CAMKK-META protein kinase, variant 3</fullName>
    </submittedName>
</protein>
<feature type="compositionally biased region" description="Low complexity" evidence="4">
    <location>
        <begin position="542"/>
        <end position="560"/>
    </location>
</feature>
<feature type="region of interest" description="Disordered" evidence="4">
    <location>
        <begin position="248"/>
        <end position="320"/>
    </location>
</feature>
<feature type="region of interest" description="Disordered" evidence="4">
    <location>
        <begin position="1"/>
        <end position="29"/>
    </location>
</feature>
<feature type="compositionally biased region" description="Polar residues" evidence="4">
    <location>
        <begin position="13"/>
        <end position="26"/>
    </location>
</feature>
<dbReference type="OrthoDB" id="68483at2759"/>
<feature type="region of interest" description="Disordered" evidence="4">
    <location>
        <begin position="695"/>
        <end position="730"/>
    </location>
</feature>
<dbReference type="InterPro" id="IPR011009">
    <property type="entry name" value="Kinase-like_dom_sf"/>
</dbReference>
<dbReference type="GO" id="GO:0005737">
    <property type="term" value="C:cytoplasm"/>
    <property type="evidence" value="ECO:0007669"/>
    <property type="project" value="TreeGrafter"/>
</dbReference>
<dbReference type="Proteomes" id="UP000008743">
    <property type="component" value="Unassembled WGS sequence"/>
</dbReference>
<dbReference type="STRING" id="595528.A0A0D2VY93"/>
<dbReference type="SUPFAM" id="SSF56112">
    <property type="entry name" value="Protein kinase-like (PK-like)"/>
    <property type="match status" value="1"/>
</dbReference>
<dbReference type="InParanoid" id="A0A0D2VY93"/>
<keyword evidence="2 3" id="KW-0067">ATP-binding</keyword>
<dbReference type="GO" id="GO:0004674">
    <property type="term" value="F:protein serine/threonine kinase activity"/>
    <property type="evidence" value="ECO:0007669"/>
    <property type="project" value="TreeGrafter"/>
</dbReference>
<dbReference type="GO" id="GO:0005524">
    <property type="term" value="F:ATP binding"/>
    <property type="evidence" value="ECO:0007669"/>
    <property type="project" value="UniProtKB-UniRule"/>
</dbReference>
<evidence type="ECO:0000256" key="3">
    <source>
        <dbReference type="PROSITE-ProRule" id="PRU10141"/>
    </source>
</evidence>
<keyword evidence="10" id="KW-1185">Reference proteome</keyword>
<feature type="domain" description="Protein kinase" evidence="5">
    <location>
        <begin position="70"/>
        <end position="644"/>
    </location>
</feature>